<evidence type="ECO:0000256" key="3">
    <source>
        <dbReference type="ARBA" id="ARBA00022737"/>
    </source>
</evidence>
<accession>A0AAU9CXN6</accession>
<keyword evidence="3" id="KW-0677">Repeat</keyword>
<evidence type="ECO:0000313" key="7">
    <source>
        <dbReference type="Proteomes" id="UP001348817"/>
    </source>
</evidence>
<dbReference type="RefSeq" id="WP_338394872.1">
    <property type="nucleotide sequence ID" value="NZ_AP025315.1"/>
</dbReference>
<name>A0AAU9CXN6_9BACT</name>
<dbReference type="GO" id="GO:0005886">
    <property type="term" value="C:plasma membrane"/>
    <property type="evidence" value="ECO:0007669"/>
    <property type="project" value="TreeGrafter"/>
</dbReference>
<comment type="subcellular location">
    <subcellularLocation>
        <location evidence="1">Membrane</location>
    </subcellularLocation>
</comment>
<gene>
    <name evidence="6" type="ORF">FUAX_41940</name>
</gene>
<reference evidence="6 7" key="1">
    <citation type="submission" date="2021-12" db="EMBL/GenBank/DDBJ databases">
        <title>Genome sequencing of bacteria with rrn-lacking chromosome and rrn-plasmid.</title>
        <authorList>
            <person name="Anda M."/>
            <person name="Iwasaki W."/>
        </authorList>
    </citation>
    <scope>NUCLEOTIDE SEQUENCE [LARGE SCALE GENOMIC DNA]</scope>
    <source>
        <strain evidence="6 7">DSM 100852</strain>
        <plasmid evidence="6 7">pFA1</plasmid>
    </source>
</reference>
<sequence>MRRHFLFAICVIAMMLIVESCKEYDDEITLPTLIHIGLESEEVVIKLQDTITIAPKFKSESGYKIEWTENEKIIGTSDSLVYIAKTVGRHKVNFRLENDGGHISQNYTIDVKLPAPKITDIGVEKAEFNLKLGTSKVIKPLFTPSTDYKCSWLLGEKIVSEEDSLTFQADKIGHYEIKFSVTNSSGSASQRYEIDVKEDIIKPRLLESGMVNNQVEILVGKTLSVIPKFESKYDYEICWKLDDKEISTKDALSYVIPSSLSEGVHKLSFTLIDRAGKITQDYSINVIHLPVITGLEDTYNIALGDDNSQLLEATVDDKGLNCIYEWQRDGNVIGTGKAISFHSQTEQEYTVKFIVKTDYGNVEKEIKLIFKQPVKPSFSFGDEKIPEHELMDPKGYGTDLPFRFAIDIDNEDELDDVNIEWFVDGVQNSEFKDKFINVIFNTPGEHKVKVRVTNRGQYREMTRTMDVLEINSYSEKAGLILYRGKDSSSLTWIKEDRKKKRFYRRSNITHNPQNGGLPAGAFSLTEHGNKLYVVSSQEITVLNKPDLSIDKRITSPDGTYALKHFLTFDGVTGFVKSKNGIHVVDISGSSIERNAISGTECRETINDIQYNNVKMIKSGGKIFATKNDIIMIIDPIKKAVISEGKIYWGSHGRYISGITRENDDSIWLAFTKGDADGNYATLINVNSALEEISSVSIDRQYTLCGDERKMNFVSCNLLYANGSLVFRGSEKTALKWVIGEKTGGIAAHKTLKDFSSSPWNMTSSAMPAVHPETGEIYLPHLSRYISTFSDQGDFEWYADKSSDNKAAGIYFIGF</sequence>
<dbReference type="GO" id="GO:0005261">
    <property type="term" value="F:monoatomic cation channel activity"/>
    <property type="evidence" value="ECO:0007669"/>
    <property type="project" value="TreeGrafter"/>
</dbReference>
<proteinExistence type="predicted"/>
<dbReference type="Proteomes" id="UP001348817">
    <property type="component" value="Plasmid pFA1"/>
</dbReference>
<keyword evidence="5" id="KW-0472">Membrane</keyword>
<dbReference type="KEGG" id="fax:FUAX_41940"/>
<protein>
    <submittedName>
        <fullName evidence="6">Uncharacterized protein</fullName>
    </submittedName>
</protein>
<evidence type="ECO:0000256" key="1">
    <source>
        <dbReference type="ARBA" id="ARBA00004370"/>
    </source>
</evidence>
<evidence type="ECO:0000256" key="5">
    <source>
        <dbReference type="ARBA" id="ARBA00023136"/>
    </source>
</evidence>
<keyword evidence="2" id="KW-0812">Transmembrane</keyword>
<geneLocation type="plasmid" evidence="6 7">
    <name>pFA1</name>
</geneLocation>
<dbReference type="PANTHER" id="PTHR46730">
    <property type="entry name" value="POLYCYSTIN-1"/>
    <property type="match status" value="1"/>
</dbReference>
<dbReference type="SUPFAM" id="SSF63825">
    <property type="entry name" value="YWTD domain"/>
    <property type="match status" value="1"/>
</dbReference>
<dbReference type="GO" id="GO:0006816">
    <property type="term" value="P:calcium ion transport"/>
    <property type="evidence" value="ECO:0007669"/>
    <property type="project" value="TreeGrafter"/>
</dbReference>
<keyword evidence="4" id="KW-1133">Transmembrane helix</keyword>
<dbReference type="EMBL" id="AP025315">
    <property type="protein sequence ID" value="BDD11762.1"/>
    <property type="molecule type" value="Genomic_DNA"/>
</dbReference>
<dbReference type="AlphaFoldDB" id="A0AAU9CXN6"/>
<evidence type="ECO:0000256" key="4">
    <source>
        <dbReference type="ARBA" id="ARBA00022989"/>
    </source>
</evidence>
<dbReference type="PANTHER" id="PTHR46730:SF1">
    <property type="entry name" value="PLAT DOMAIN-CONTAINING PROTEIN"/>
    <property type="match status" value="1"/>
</dbReference>
<keyword evidence="7" id="KW-1185">Reference proteome</keyword>
<evidence type="ECO:0000313" key="6">
    <source>
        <dbReference type="EMBL" id="BDD11762.1"/>
    </source>
</evidence>
<keyword evidence="6" id="KW-0614">Plasmid</keyword>
<organism evidence="6 7">
    <name type="scientific">Fulvitalea axinellae</name>
    <dbReference type="NCBI Taxonomy" id="1182444"/>
    <lineage>
        <taxon>Bacteria</taxon>
        <taxon>Pseudomonadati</taxon>
        <taxon>Bacteroidota</taxon>
        <taxon>Cytophagia</taxon>
        <taxon>Cytophagales</taxon>
        <taxon>Persicobacteraceae</taxon>
        <taxon>Fulvitalea</taxon>
    </lineage>
</organism>
<evidence type="ECO:0000256" key="2">
    <source>
        <dbReference type="ARBA" id="ARBA00022692"/>
    </source>
</evidence>